<evidence type="ECO:0000313" key="2">
    <source>
        <dbReference type="Proteomes" id="UP000285860"/>
    </source>
</evidence>
<dbReference type="AlphaFoldDB" id="A0A420Q586"/>
<proteinExistence type="predicted"/>
<gene>
    <name evidence="1" type="ORF">BFJ68_g12966</name>
</gene>
<accession>A0A420Q586</accession>
<evidence type="ECO:0000313" key="1">
    <source>
        <dbReference type="EMBL" id="RKK99907.1"/>
    </source>
</evidence>
<dbReference type="VEuPathDB" id="FungiDB:FOZG_15752"/>
<comment type="caution">
    <text evidence="1">The sequence shown here is derived from an EMBL/GenBank/DDBJ whole genome shotgun (WGS) entry which is preliminary data.</text>
</comment>
<dbReference type="VEuPathDB" id="FungiDB:FOMG_09886"/>
<sequence length="123" mass="13430">MAASFALEAEKAPLHAVQLLELGRGIVTSLRSRLWSDVTELNLYDSGAEGDPLGYKPKRNDRHQASFDLDDTIGQIRLLPGFEKFLHPPPVEELNSAASTGPIVLINSSVHRSDAILIEKTAI</sequence>
<reference evidence="1 2" key="1">
    <citation type="journal article" date="2018" name="Sci. Rep.">
        <title>Characterisation of pathogen-specific regions and novel effector candidates in Fusarium oxysporum f. sp. cepae.</title>
        <authorList>
            <person name="Armitage A.D."/>
            <person name="Taylor A."/>
            <person name="Sobczyk M.K."/>
            <person name="Baxter L."/>
            <person name="Greenfield B.P."/>
            <person name="Bates H.J."/>
            <person name="Wilson F."/>
            <person name="Jackson A.C."/>
            <person name="Ott S."/>
            <person name="Harrison R.J."/>
            <person name="Clarkson J.P."/>
        </authorList>
    </citation>
    <scope>NUCLEOTIDE SEQUENCE [LARGE SCALE GENOMIC DNA]</scope>
    <source>
        <strain evidence="1 2">Fo_A28</strain>
    </source>
</reference>
<dbReference type="VEuPathDB" id="FungiDB:FOIG_10571"/>
<dbReference type="VEuPathDB" id="FungiDB:FOC4_g10005910"/>
<dbReference type="VEuPathDB" id="FungiDB:FOXG_21059"/>
<organism evidence="1 2">
    <name type="scientific">Fusarium oxysporum</name>
    <name type="common">Fusarium vascular wilt</name>
    <dbReference type="NCBI Taxonomy" id="5507"/>
    <lineage>
        <taxon>Eukaryota</taxon>
        <taxon>Fungi</taxon>
        <taxon>Dikarya</taxon>
        <taxon>Ascomycota</taxon>
        <taxon>Pezizomycotina</taxon>
        <taxon>Sordariomycetes</taxon>
        <taxon>Hypocreomycetidae</taxon>
        <taxon>Hypocreales</taxon>
        <taxon>Nectriaceae</taxon>
        <taxon>Fusarium</taxon>
        <taxon>Fusarium oxysporum species complex</taxon>
    </lineage>
</organism>
<dbReference type="Proteomes" id="UP000285860">
    <property type="component" value="Unassembled WGS sequence"/>
</dbReference>
<dbReference type="EMBL" id="MRCY01000090">
    <property type="protein sequence ID" value="RKK99907.1"/>
    <property type="molecule type" value="Genomic_DNA"/>
</dbReference>
<name>A0A420Q586_FUSOX</name>
<protein>
    <submittedName>
        <fullName evidence="1">Uncharacterized protein</fullName>
    </submittedName>
</protein>